<dbReference type="SUPFAM" id="SSF52833">
    <property type="entry name" value="Thioredoxin-like"/>
    <property type="match status" value="1"/>
</dbReference>
<feature type="compositionally biased region" description="Basic and acidic residues" evidence="1">
    <location>
        <begin position="162"/>
        <end position="175"/>
    </location>
</feature>
<gene>
    <name evidence="3" type="ORF">IFM89_032025</name>
</gene>
<evidence type="ECO:0000313" key="4">
    <source>
        <dbReference type="Proteomes" id="UP000631114"/>
    </source>
</evidence>
<organism evidence="3 4">
    <name type="scientific">Coptis chinensis</name>
    <dbReference type="NCBI Taxonomy" id="261450"/>
    <lineage>
        <taxon>Eukaryota</taxon>
        <taxon>Viridiplantae</taxon>
        <taxon>Streptophyta</taxon>
        <taxon>Embryophyta</taxon>
        <taxon>Tracheophyta</taxon>
        <taxon>Spermatophyta</taxon>
        <taxon>Magnoliopsida</taxon>
        <taxon>Ranunculales</taxon>
        <taxon>Ranunculaceae</taxon>
        <taxon>Coptidoideae</taxon>
        <taxon>Coptis</taxon>
    </lineage>
</organism>
<accession>A0A835H263</accession>
<dbReference type="AlphaFoldDB" id="A0A835H263"/>
<feature type="region of interest" description="Disordered" evidence="1">
    <location>
        <begin position="162"/>
        <end position="203"/>
    </location>
</feature>
<reference evidence="3 4" key="1">
    <citation type="submission" date="2020-10" db="EMBL/GenBank/DDBJ databases">
        <title>The Coptis chinensis genome and diversification of protoberbering-type alkaloids.</title>
        <authorList>
            <person name="Wang B."/>
            <person name="Shu S."/>
            <person name="Song C."/>
            <person name="Liu Y."/>
        </authorList>
    </citation>
    <scope>NUCLEOTIDE SEQUENCE [LARGE SCALE GENOMIC DNA]</scope>
    <source>
        <strain evidence="3">HL-2020</strain>
        <tissue evidence="3">Leaf</tissue>
    </source>
</reference>
<dbReference type="InterPro" id="IPR009737">
    <property type="entry name" value="Aim32/Apd1-like"/>
</dbReference>
<protein>
    <submittedName>
        <fullName evidence="3">Uncharacterized protein</fullName>
    </submittedName>
</protein>
<dbReference type="EMBL" id="JADFTS010000009">
    <property type="protein sequence ID" value="KAF9590247.1"/>
    <property type="molecule type" value="Genomic_DNA"/>
</dbReference>
<evidence type="ECO:0000313" key="3">
    <source>
        <dbReference type="EMBL" id="KAF9590247.1"/>
    </source>
</evidence>
<dbReference type="Proteomes" id="UP000631114">
    <property type="component" value="Unassembled WGS sequence"/>
</dbReference>
<feature type="region of interest" description="Disordered" evidence="1">
    <location>
        <begin position="1"/>
        <end position="22"/>
    </location>
</feature>
<dbReference type="InterPro" id="IPR036249">
    <property type="entry name" value="Thioredoxin-like_sf"/>
</dbReference>
<keyword evidence="2" id="KW-1133">Transmembrane helix</keyword>
<keyword evidence="2" id="KW-0812">Transmembrane</keyword>
<keyword evidence="2" id="KW-0472">Membrane</keyword>
<feature type="transmembrane region" description="Helical" evidence="2">
    <location>
        <begin position="259"/>
        <end position="279"/>
    </location>
</feature>
<evidence type="ECO:0000256" key="1">
    <source>
        <dbReference type="SAM" id="MobiDB-lite"/>
    </source>
</evidence>
<sequence length="283" mass="30775">MSSTPPLESDPTVDSSSSVLVPTPTVDSSIVVVENEEEEDLKYGFKRDEMYKDKFPIKSDEYDRHVFLSYKTASSWPPRVEDQSYDPLPSLFADSFKSNKSQIGKYAGNVIVFGAGSDGKVKGHWYGYVTPDDVPLLLDQHIGKGEVVEHLWRGEVCHPYEEKAEETEQKPKESDGVSLPNGTHFEKTEGETQGSSPKGMRQNGGGCCQGANGGTCCQDDSVELENKVAGKKPREGNGVCTRGVDKVSSWMGKLDQADAYTAVGVIGAVATVAVAYSIYRRSG</sequence>
<evidence type="ECO:0000256" key="2">
    <source>
        <dbReference type="SAM" id="Phobius"/>
    </source>
</evidence>
<keyword evidence="4" id="KW-1185">Reference proteome</keyword>
<feature type="compositionally biased region" description="Low complexity" evidence="1">
    <location>
        <begin position="9"/>
        <end position="22"/>
    </location>
</feature>
<dbReference type="Gene3D" id="3.40.30.10">
    <property type="entry name" value="Glutaredoxin"/>
    <property type="match status" value="1"/>
</dbReference>
<proteinExistence type="predicted"/>
<dbReference type="PANTHER" id="PTHR31902:SF10">
    <property type="entry name" value="SUCRASE_FERREDOXIN-LIKE FAMILY PROTEIN"/>
    <property type="match status" value="1"/>
</dbReference>
<dbReference type="PANTHER" id="PTHR31902">
    <property type="entry name" value="ACTIN PATCHES DISTAL PROTEIN 1"/>
    <property type="match status" value="1"/>
</dbReference>
<comment type="caution">
    <text evidence="3">The sequence shown here is derived from an EMBL/GenBank/DDBJ whole genome shotgun (WGS) entry which is preliminary data.</text>
</comment>
<dbReference type="OrthoDB" id="10253744at2759"/>
<name>A0A835H263_9MAGN</name>
<dbReference type="Pfam" id="PF06999">
    <property type="entry name" value="Suc_Fer-like"/>
    <property type="match status" value="1"/>
</dbReference>